<reference evidence="2" key="1">
    <citation type="submission" date="2021-06" db="EMBL/GenBank/DDBJ databases">
        <authorList>
            <person name="Kallberg Y."/>
            <person name="Tangrot J."/>
            <person name="Rosling A."/>
        </authorList>
    </citation>
    <scope>NUCLEOTIDE SEQUENCE</scope>
    <source>
        <strain evidence="2">87-6 pot B 2015</strain>
    </source>
</reference>
<gene>
    <name evidence="2" type="ORF">FMOSSE_LOCUS12488</name>
</gene>
<sequence>MTMIRNTIIMIIAIIISIYAITVIELNNDEVLTDIDNSAIQDSGNYILNNYNHESNNYHKDMDNKEELIVEEEESITTEEIDINESLRSFQ</sequence>
<name>A0A9N9EG20_FUNMO</name>
<keyword evidence="3" id="KW-1185">Reference proteome</keyword>
<proteinExistence type="predicted"/>
<keyword evidence="1" id="KW-0472">Membrane</keyword>
<organism evidence="2 3">
    <name type="scientific">Funneliformis mosseae</name>
    <name type="common">Endomycorrhizal fungus</name>
    <name type="synonym">Glomus mosseae</name>
    <dbReference type="NCBI Taxonomy" id="27381"/>
    <lineage>
        <taxon>Eukaryota</taxon>
        <taxon>Fungi</taxon>
        <taxon>Fungi incertae sedis</taxon>
        <taxon>Mucoromycota</taxon>
        <taxon>Glomeromycotina</taxon>
        <taxon>Glomeromycetes</taxon>
        <taxon>Glomerales</taxon>
        <taxon>Glomeraceae</taxon>
        <taxon>Funneliformis</taxon>
    </lineage>
</organism>
<accession>A0A9N9EG20</accession>
<evidence type="ECO:0000313" key="3">
    <source>
        <dbReference type="Proteomes" id="UP000789375"/>
    </source>
</evidence>
<dbReference type="EMBL" id="CAJVPP010005995">
    <property type="protein sequence ID" value="CAG8672581.1"/>
    <property type="molecule type" value="Genomic_DNA"/>
</dbReference>
<comment type="caution">
    <text evidence="2">The sequence shown here is derived from an EMBL/GenBank/DDBJ whole genome shotgun (WGS) entry which is preliminary data.</text>
</comment>
<evidence type="ECO:0000256" key="1">
    <source>
        <dbReference type="SAM" id="Phobius"/>
    </source>
</evidence>
<dbReference type="Proteomes" id="UP000789375">
    <property type="component" value="Unassembled WGS sequence"/>
</dbReference>
<evidence type="ECO:0000313" key="2">
    <source>
        <dbReference type="EMBL" id="CAG8672581.1"/>
    </source>
</evidence>
<protein>
    <submittedName>
        <fullName evidence="2">16092_t:CDS:1</fullName>
    </submittedName>
</protein>
<feature type="transmembrane region" description="Helical" evidence="1">
    <location>
        <begin position="7"/>
        <end position="24"/>
    </location>
</feature>
<dbReference type="AlphaFoldDB" id="A0A9N9EG20"/>
<keyword evidence="1" id="KW-0812">Transmembrane</keyword>
<keyword evidence="1" id="KW-1133">Transmembrane helix</keyword>